<dbReference type="InterPro" id="IPR023214">
    <property type="entry name" value="HAD_sf"/>
</dbReference>
<dbReference type="SUPFAM" id="SSF56784">
    <property type="entry name" value="HAD-like"/>
    <property type="match status" value="1"/>
</dbReference>
<dbReference type="NCBIfam" id="TIGR00099">
    <property type="entry name" value="Cof-subfamily"/>
    <property type="match status" value="1"/>
</dbReference>
<organism evidence="1 2">
    <name type="scientific">Selenomonas montiformis</name>
    <dbReference type="NCBI Taxonomy" id="2652285"/>
    <lineage>
        <taxon>Bacteria</taxon>
        <taxon>Bacillati</taxon>
        <taxon>Bacillota</taxon>
        <taxon>Negativicutes</taxon>
        <taxon>Selenomonadales</taxon>
        <taxon>Selenomonadaceae</taxon>
        <taxon>Selenomonas</taxon>
    </lineage>
</organism>
<protein>
    <submittedName>
        <fullName evidence="1">HAD family phosphatase</fullName>
    </submittedName>
</protein>
<dbReference type="GO" id="GO:0016791">
    <property type="term" value="F:phosphatase activity"/>
    <property type="evidence" value="ECO:0007669"/>
    <property type="project" value="TreeGrafter"/>
</dbReference>
<name>A0A6I2UU35_9FIRM</name>
<dbReference type="GO" id="GO:0005829">
    <property type="term" value="C:cytosol"/>
    <property type="evidence" value="ECO:0007669"/>
    <property type="project" value="TreeGrafter"/>
</dbReference>
<dbReference type="NCBIfam" id="TIGR01484">
    <property type="entry name" value="HAD-SF-IIB"/>
    <property type="match status" value="1"/>
</dbReference>
<dbReference type="EMBL" id="VUNL01000014">
    <property type="protein sequence ID" value="MSV25718.1"/>
    <property type="molecule type" value="Genomic_DNA"/>
</dbReference>
<gene>
    <name evidence="1" type="ORF">FYJ78_11195</name>
</gene>
<evidence type="ECO:0000313" key="1">
    <source>
        <dbReference type="EMBL" id="MSV25718.1"/>
    </source>
</evidence>
<comment type="caution">
    <text evidence="1">The sequence shown here is derived from an EMBL/GenBank/DDBJ whole genome shotgun (WGS) entry which is preliminary data.</text>
</comment>
<dbReference type="InterPro" id="IPR006379">
    <property type="entry name" value="HAD-SF_hydro_IIB"/>
</dbReference>
<dbReference type="InterPro" id="IPR000150">
    <property type="entry name" value="Cof"/>
</dbReference>
<dbReference type="Gene3D" id="3.40.50.1000">
    <property type="entry name" value="HAD superfamily/HAD-like"/>
    <property type="match status" value="1"/>
</dbReference>
<evidence type="ECO:0000313" key="2">
    <source>
        <dbReference type="Proteomes" id="UP000430222"/>
    </source>
</evidence>
<dbReference type="PANTHER" id="PTHR10000">
    <property type="entry name" value="PHOSPHOSERINE PHOSPHATASE"/>
    <property type="match status" value="1"/>
</dbReference>
<dbReference type="GO" id="GO:0000287">
    <property type="term" value="F:magnesium ion binding"/>
    <property type="evidence" value="ECO:0007669"/>
    <property type="project" value="TreeGrafter"/>
</dbReference>
<dbReference type="SFLD" id="SFLDG01140">
    <property type="entry name" value="C2.B:_Phosphomannomutase_and_P"/>
    <property type="match status" value="1"/>
</dbReference>
<dbReference type="PANTHER" id="PTHR10000:SF8">
    <property type="entry name" value="HAD SUPERFAMILY HYDROLASE-LIKE, TYPE 3"/>
    <property type="match status" value="1"/>
</dbReference>
<sequence>MNGEVSSVVKIVFSDIDGTFLLPDSTVSARTERAVRQLLAGDIPFVLVSARMPEAIYPITDRLGIHIPIISYSGALVVDADGQTLFSRTMDADMTARLLDVIARDFPQVTVNYYAGHHWYVRDENDERVQTEVRITQARPERAVWGRCLAGGIYPNKILIMADPADCERAEKELADAFPSFHVVRSAPFLLEIMDGSVSKASGIAVMLDHFGMKPEDALSFGDHYNDLEMLRYTGQSVAMGNAPDEIKRAAAAVTRSNREDGLYWYLKQAGLIAG</sequence>
<accession>A0A6I2UU35</accession>
<dbReference type="InterPro" id="IPR036412">
    <property type="entry name" value="HAD-like_sf"/>
</dbReference>
<dbReference type="Pfam" id="PF08282">
    <property type="entry name" value="Hydrolase_3"/>
    <property type="match status" value="1"/>
</dbReference>
<keyword evidence="2" id="KW-1185">Reference proteome</keyword>
<dbReference type="AlphaFoldDB" id="A0A6I2UU35"/>
<proteinExistence type="predicted"/>
<dbReference type="Proteomes" id="UP000430222">
    <property type="component" value="Unassembled WGS sequence"/>
</dbReference>
<dbReference type="Gene3D" id="3.30.1240.10">
    <property type="match status" value="1"/>
</dbReference>
<dbReference type="SFLD" id="SFLDS00003">
    <property type="entry name" value="Haloacid_Dehalogenase"/>
    <property type="match status" value="1"/>
</dbReference>
<reference evidence="1 2" key="1">
    <citation type="submission" date="2019-08" db="EMBL/GenBank/DDBJ databases">
        <title>In-depth cultivation of the pig gut microbiome towards novel bacterial diversity and tailored functional studies.</title>
        <authorList>
            <person name="Wylensek D."/>
            <person name="Hitch T.C.A."/>
            <person name="Clavel T."/>
        </authorList>
    </citation>
    <scope>NUCLEOTIDE SEQUENCE [LARGE SCALE GENOMIC DNA]</scope>
    <source>
        <strain evidence="2">WCA-380-WT-3B3</strain>
    </source>
</reference>
<dbReference type="CDD" id="cd07516">
    <property type="entry name" value="HAD_Pase"/>
    <property type="match status" value="1"/>
</dbReference>